<evidence type="ECO:0000256" key="1">
    <source>
        <dbReference type="SAM" id="Phobius"/>
    </source>
</evidence>
<dbReference type="EMBL" id="ASGP02000006">
    <property type="protein sequence ID" value="KAH9501474.1"/>
    <property type="molecule type" value="Genomic_DNA"/>
</dbReference>
<dbReference type="Pfam" id="PF00415">
    <property type="entry name" value="RCC1"/>
    <property type="match status" value="1"/>
</dbReference>
<proteinExistence type="predicted"/>
<evidence type="ECO:0000313" key="3">
    <source>
        <dbReference type="Proteomes" id="UP000790347"/>
    </source>
</evidence>
<sequence length="292" mass="33485">MNGETITRTHGLCDKWRGQTDWQLDGCKNHTKVHATQAIISPRTFVIARPCFDFRLAKKGHEKQFLLMTKEATFAYGEQICLWLSLEHDMSQPHDICLDEMNICSSRLCPVIFVASLTLIDGRVYLASDYSSKNGRLRKHIAIEFPDNSSFTNVALLDGRIYYATKRCHVFAMGVQLLGSKYWRIYSWGFNCCGQLGFGGKDVRDTPCFVAFPNLLWLANYFPFFYSKMVMFGDVVLISMVNLVLVIIFNKSKLTKIPLKCQQIAMFKIPKTFNWHMIGSSYLRGESCNWSS</sequence>
<keyword evidence="1" id="KW-1133">Transmembrane helix</keyword>
<reference evidence="2" key="2">
    <citation type="journal article" date="2022" name="Res Sq">
        <title>Comparative Genomics Reveals Insights into the Divergent Evolution of Astigmatic Mites and Household Pest Adaptations.</title>
        <authorList>
            <person name="Xiong Q."/>
            <person name="Wan A.T.-Y."/>
            <person name="Liu X.-Y."/>
            <person name="Fung C.S.-H."/>
            <person name="Xiao X."/>
            <person name="Malainual N."/>
            <person name="Hou J."/>
            <person name="Wang L."/>
            <person name="Wang M."/>
            <person name="Yang K."/>
            <person name="Cui Y."/>
            <person name="Leung E."/>
            <person name="Nong W."/>
            <person name="Shin S.-K."/>
            <person name="Au S."/>
            <person name="Jeong K.Y."/>
            <person name="Chew F.T."/>
            <person name="Hui J."/>
            <person name="Leung T.F."/>
            <person name="Tungtrongchitr A."/>
            <person name="Zhong N."/>
            <person name="Liu Z."/>
            <person name="Tsui S."/>
        </authorList>
    </citation>
    <scope>NUCLEOTIDE SEQUENCE</scope>
    <source>
        <strain evidence="2">Derf</strain>
        <tissue evidence="2">Whole organism</tissue>
    </source>
</reference>
<dbReference type="AlphaFoldDB" id="A0A922HPQ4"/>
<feature type="transmembrane region" description="Helical" evidence="1">
    <location>
        <begin position="229"/>
        <end position="250"/>
    </location>
</feature>
<gene>
    <name evidence="2" type="ORF">DERF_012319</name>
</gene>
<keyword evidence="3" id="KW-1185">Reference proteome</keyword>
<keyword evidence="1" id="KW-0812">Transmembrane</keyword>
<keyword evidence="1" id="KW-0472">Membrane</keyword>
<reference evidence="2" key="1">
    <citation type="submission" date="2013-05" db="EMBL/GenBank/DDBJ databases">
        <authorList>
            <person name="Yim A.K.Y."/>
            <person name="Chan T.F."/>
            <person name="Ji K.M."/>
            <person name="Liu X.Y."/>
            <person name="Zhou J.W."/>
            <person name="Li R.Q."/>
            <person name="Yang K.Y."/>
            <person name="Li J."/>
            <person name="Li M."/>
            <person name="Law P.T.W."/>
            <person name="Wu Y.L."/>
            <person name="Cai Z.L."/>
            <person name="Qin H."/>
            <person name="Bao Y."/>
            <person name="Leung R.K.K."/>
            <person name="Ng P.K.S."/>
            <person name="Zou J."/>
            <person name="Zhong X.J."/>
            <person name="Ran P.X."/>
            <person name="Zhong N.S."/>
            <person name="Liu Z.G."/>
            <person name="Tsui S.K.W."/>
        </authorList>
    </citation>
    <scope>NUCLEOTIDE SEQUENCE</scope>
    <source>
        <strain evidence="2">Derf</strain>
        <tissue evidence="2">Whole organism</tissue>
    </source>
</reference>
<protein>
    <submittedName>
        <fullName evidence="2">Uncharacterized protein</fullName>
    </submittedName>
</protein>
<accession>A0A922HPQ4</accession>
<evidence type="ECO:0000313" key="2">
    <source>
        <dbReference type="EMBL" id="KAH9501474.1"/>
    </source>
</evidence>
<dbReference type="InterPro" id="IPR009091">
    <property type="entry name" value="RCC1/BLIP-II"/>
</dbReference>
<dbReference type="InterPro" id="IPR000408">
    <property type="entry name" value="Reg_chr_condens"/>
</dbReference>
<dbReference type="SUPFAM" id="SSF50985">
    <property type="entry name" value="RCC1/BLIP-II"/>
    <property type="match status" value="1"/>
</dbReference>
<organism evidence="2 3">
    <name type="scientific">Dermatophagoides farinae</name>
    <name type="common">American house dust mite</name>
    <dbReference type="NCBI Taxonomy" id="6954"/>
    <lineage>
        <taxon>Eukaryota</taxon>
        <taxon>Metazoa</taxon>
        <taxon>Ecdysozoa</taxon>
        <taxon>Arthropoda</taxon>
        <taxon>Chelicerata</taxon>
        <taxon>Arachnida</taxon>
        <taxon>Acari</taxon>
        <taxon>Acariformes</taxon>
        <taxon>Sarcoptiformes</taxon>
        <taxon>Astigmata</taxon>
        <taxon>Psoroptidia</taxon>
        <taxon>Analgoidea</taxon>
        <taxon>Pyroglyphidae</taxon>
        <taxon>Dermatophagoidinae</taxon>
        <taxon>Dermatophagoides</taxon>
    </lineage>
</organism>
<dbReference type="Proteomes" id="UP000790347">
    <property type="component" value="Unassembled WGS sequence"/>
</dbReference>
<comment type="caution">
    <text evidence="2">The sequence shown here is derived from an EMBL/GenBank/DDBJ whole genome shotgun (WGS) entry which is preliminary data.</text>
</comment>
<name>A0A922HPQ4_DERFA</name>